<proteinExistence type="predicted"/>
<organism evidence="1 2">
    <name type="scientific">Nephila pilipes</name>
    <name type="common">Giant wood spider</name>
    <name type="synonym">Nephila maculata</name>
    <dbReference type="NCBI Taxonomy" id="299642"/>
    <lineage>
        <taxon>Eukaryota</taxon>
        <taxon>Metazoa</taxon>
        <taxon>Ecdysozoa</taxon>
        <taxon>Arthropoda</taxon>
        <taxon>Chelicerata</taxon>
        <taxon>Arachnida</taxon>
        <taxon>Araneae</taxon>
        <taxon>Araneomorphae</taxon>
        <taxon>Entelegynae</taxon>
        <taxon>Araneoidea</taxon>
        <taxon>Nephilidae</taxon>
        <taxon>Nephila</taxon>
    </lineage>
</organism>
<evidence type="ECO:0000313" key="1">
    <source>
        <dbReference type="EMBL" id="GFT37144.1"/>
    </source>
</evidence>
<keyword evidence="2" id="KW-1185">Reference proteome</keyword>
<protein>
    <submittedName>
        <fullName evidence="1">Uncharacterized protein</fullName>
    </submittedName>
</protein>
<sequence>MGFIAVCPESLEEFDIPPSIRGYPNIIYPKFPEDETPEPKTYGKRKYMCKTCGSRPTTKKGLRHHKITKHRFGVLAEQLRTLDANGRPLNFFDDTETIKELKPSSNSTDVIDENERMHSQYLCHASYEHQLAWAIKESEEMARSRGHFQTQKGLKILN</sequence>
<gene>
    <name evidence="1" type="ORF">NPIL_73601</name>
</gene>
<comment type="caution">
    <text evidence="1">The sequence shown here is derived from an EMBL/GenBank/DDBJ whole genome shotgun (WGS) entry which is preliminary data.</text>
</comment>
<evidence type="ECO:0000313" key="2">
    <source>
        <dbReference type="Proteomes" id="UP000887013"/>
    </source>
</evidence>
<dbReference type="AlphaFoldDB" id="A0A8X6TN26"/>
<reference evidence="1" key="1">
    <citation type="submission" date="2020-08" db="EMBL/GenBank/DDBJ databases">
        <title>Multicomponent nature underlies the extraordinary mechanical properties of spider dragline silk.</title>
        <authorList>
            <person name="Kono N."/>
            <person name="Nakamura H."/>
            <person name="Mori M."/>
            <person name="Yoshida Y."/>
            <person name="Ohtoshi R."/>
            <person name="Malay A.D."/>
            <person name="Moran D.A.P."/>
            <person name="Tomita M."/>
            <person name="Numata K."/>
            <person name="Arakawa K."/>
        </authorList>
    </citation>
    <scope>NUCLEOTIDE SEQUENCE</scope>
</reference>
<dbReference type="Proteomes" id="UP000887013">
    <property type="component" value="Unassembled WGS sequence"/>
</dbReference>
<dbReference type="EMBL" id="BMAW01109148">
    <property type="protein sequence ID" value="GFT37144.1"/>
    <property type="molecule type" value="Genomic_DNA"/>
</dbReference>
<dbReference type="OrthoDB" id="6440962at2759"/>
<name>A0A8X6TN26_NEPPI</name>
<accession>A0A8X6TN26</accession>